<organism evidence="3 4">
    <name type="scientific">Phtheirospermum japonicum</name>
    <dbReference type="NCBI Taxonomy" id="374723"/>
    <lineage>
        <taxon>Eukaryota</taxon>
        <taxon>Viridiplantae</taxon>
        <taxon>Streptophyta</taxon>
        <taxon>Embryophyta</taxon>
        <taxon>Tracheophyta</taxon>
        <taxon>Spermatophyta</taxon>
        <taxon>Magnoliopsida</taxon>
        <taxon>eudicotyledons</taxon>
        <taxon>Gunneridae</taxon>
        <taxon>Pentapetalae</taxon>
        <taxon>asterids</taxon>
        <taxon>lamiids</taxon>
        <taxon>Lamiales</taxon>
        <taxon>Orobanchaceae</taxon>
        <taxon>Orobanchaceae incertae sedis</taxon>
        <taxon>Phtheirospermum</taxon>
    </lineage>
</organism>
<comment type="caution">
    <text evidence="3">The sequence shown here is derived from an EMBL/GenBank/DDBJ whole genome shotgun (WGS) entry which is preliminary data.</text>
</comment>
<dbReference type="GO" id="GO:0004197">
    <property type="term" value="F:cysteine-type endopeptidase activity"/>
    <property type="evidence" value="ECO:0007669"/>
    <property type="project" value="InterPro"/>
</dbReference>
<dbReference type="EMBL" id="BMAC01000540">
    <property type="protein sequence ID" value="GFP98705.1"/>
    <property type="molecule type" value="Genomic_DNA"/>
</dbReference>
<reference evidence="3" key="1">
    <citation type="submission" date="2020-07" db="EMBL/GenBank/DDBJ databases">
        <title>Ethylene signaling mediates host invasion by parasitic plants.</title>
        <authorList>
            <person name="Yoshida S."/>
        </authorList>
    </citation>
    <scope>NUCLEOTIDE SEQUENCE</scope>
    <source>
        <strain evidence="3">Okayama</strain>
    </source>
</reference>
<dbReference type="GO" id="GO:0005737">
    <property type="term" value="C:cytoplasm"/>
    <property type="evidence" value="ECO:0007669"/>
    <property type="project" value="TreeGrafter"/>
</dbReference>
<dbReference type="PANTHER" id="PTHR48104">
    <property type="entry name" value="METACASPASE-4"/>
    <property type="match status" value="1"/>
</dbReference>
<dbReference type="InterPro" id="IPR050452">
    <property type="entry name" value="Metacaspase"/>
</dbReference>
<evidence type="ECO:0000313" key="4">
    <source>
        <dbReference type="Proteomes" id="UP000653305"/>
    </source>
</evidence>
<gene>
    <name evidence="3" type="ORF">PHJA_002014400</name>
</gene>
<dbReference type="GO" id="GO:0006508">
    <property type="term" value="P:proteolysis"/>
    <property type="evidence" value="ECO:0007669"/>
    <property type="project" value="InterPro"/>
</dbReference>
<dbReference type="AlphaFoldDB" id="A0A830CUL1"/>
<dbReference type="InterPro" id="IPR029030">
    <property type="entry name" value="Caspase-like_dom_sf"/>
</dbReference>
<proteinExistence type="inferred from homology"/>
<evidence type="ECO:0000313" key="3">
    <source>
        <dbReference type="EMBL" id="GFP98705.1"/>
    </source>
</evidence>
<accession>A0A830CUL1</accession>
<evidence type="ECO:0000256" key="1">
    <source>
        <dbReference type="ARBA" id="ARBA00009005"/>
    </source>
</evidence>
<dbReference type="PANTHER" id="PTHR48104:SF17">
    <property type="entry name" value="METACASPASE-3"/>
    <property type="match status" value="1"/>
</dbReference>
<protein>
    <submittedName>
        <fullName evidence="3">Metacaspase-1</fullName>
    </submittedName>
</protein>
<dbReference type="Gene3D" id="3.40.50.12660">
    <property type="match status" value="1"/>
</dbReference>
<feature type="domain" description="Peptidase C14 caspase" evidence="2">
    <location>
        <begin position="105"/>
        <end position="362"/>
    </location>
</feature>
<dbReference type="OrthoDB" id="3223806at2759"/>
<dbReference type="InterPro" id="IPR011600">
    <property type="entry name" value="Pept_C14_caspase"/>
</dbReference>
<dbReference type="SUPFAM" id="SSF52129">
    <property type="entry name" value="Caspase-like"/>
    <property type="match status" value="1"/>
</dbReference>
<comment type="similarity">
    <text evidence="1">Belongs to the peptidase C14B family.</text>
</comment>
<name>A0A830CUL1_9LAMI</name>
<keyword evidence="4" id="KW-1185">Reference proteome</keyword>
<dbReference type="Pfam" id="PF00656">
    <property type="entry name" value="Peptidase_C14"/>
    <property type="match status" value="1"/>
</dbReference>
<evidence type="ECO:0000259" key="2">
    <source>
        <dbReference type="Pfam" id="PF00656"/>
    </source>
</evidence>
<sequence length="459" mass="51071">MASKRVQCNSCGMQITVAPKTHAIIQCPICQTITHIIQPNDPSNTARNSIQHMASKCQDLFNKASSNINTMIATRNSQSGSFIGYRPQKAIISPSLVAGSAHGKKRAVLCGVSYYGQRHRLNGTVNDVKCMRFFLNQKFGFPNDSILVLTEGASDPSLIPTKNNMRRALQWLVHGCQTGDSLVFHYSGHGSQSQEFNGDEVDGHDEMLWPVDHEREGRILDDEINATIVRPLPRGAKLHAIIDACHSGTILDLPFVCRMNRDGFYMWEDQGQLSSIYKGTSGGLAVSISACDDHQVSWDTTAFSGNTPTGAMTFSFIQAVQNEPGLTYGRLLNAMRQKIRDTKTGPLPNGPVTSLLKKVLKIPPQEPQLSSSDKFEIYTTEFCLPLTRGEYVIESKDSVFLKSQRPFLVSQHSHRHLIEHLSGIMARPPLSVNLKSLSPQFYHYHNHNSLTTPQKYFNQ</sequence>
<dbReference type="Proteomes" id="UP000653305">
    <property type="component" value="Unassembled WGS sequence"/>
</dbReference>